<keyword evidence="3" id="KW-1185">Reference proteome</keyword>
<evidence type="ECO:0000256" key="1">
    <source>
        <dbReference type="SAM" id="MobiDB-lite"/>
    </source>
</evidence>
<evidence type="ECO:0000313" key="3">
    <source>
        <dbReference type="Proteomes" id="UP001500305"/>
    </source>
</evidence>
<feature type="compositionally biased region" description="Gly residues" evidence="1">
    <location>
        <begin position="135"/>
        <end position="147"/>
    </location>
</feature>
<protein>
    <submittedName>
        <fullName evidence="2">Uncharacterized protein</fullName>
    </submittedName>
</protein>
<accession>A0ABP5RZ95</accession>
<evidence type="ECO:0000313" key="2">
    <source>
        <dbReference type="EMBL" id="GAA2277813.1"/>
    </source>
</evidence>
<feature type="region of interest" description="Disordered" evidence="1">
    <location>
        <begin position="88"/>
        <end position="148"/>
    </location>
</feature>
<sequence length="251" mass="27472">MGGVAEEFAWELKALLKASSLSLKEIIRIGEKSRSVTFPKTSLSDWFNGRSVPSDPAVFRVLVEMLEPLAEKRNQGWRRRSAQEWEQRRQLAARERRQGMGVARLDGAGGGRNSGTRGGQRDNGGDGRGSAADNGSGGGKDTAGGGSTRVAVPEKNIVSLGDAAKAGRVLAALPYREHWLALLRAPEHFPIHITVVEAFQWACRRVRRDIVDFVDPALHEAHTALLAVMAELEQFIGDRMFGPNPGRRWIA</sequence>
<comment type="caution">
    <text evidence="2">The sequence shown here is derived from an EMBL/GenBank/DDBJ whole genome shotgun (WGS) entry which is preliminary data.</text>
</comment>
<feature type="compositionally biased region" description="Basic and acidic residues" evidence="1">
    <location>
        <begin position="88"/>
        <end position="98"/>
    </location>
</feature>
<name>A0ABP5RZ95_9ACTN</name>
<dbReference type="Proteomes" id="UP001500305">
    <property type="component" value="Unassembled WGS sequence"/>
</dbReference>
<reference evidence="3" key="1">
    <citation type="journal article" date="2019" name="Int. J. Syst. Evol. Microbiol.">
        <title>The Global Catalogue of Microorganisms (GCM) 10K type strain sequencing project: providing services to taxonomists for standard genome sequencing and annotation.</title>
        <authorList>
            <consortium name="The Broad Institute Genomics Platform"/>
            <consortium name="The Broad Institute Genome Sequencing Center for Infectious Disease"/>
            <person name="Wu L."/>
            <person name="Ma J."/>
        </authorList>
    </citation>
    <scope>NUCLEOTIDE SEQUENCE [LARGE SCALE GENOMIC DNA]</scope>
    <source>
        <strain evidence="3">JCM 7356</strain>
    </source>
</reference>
<proteinExistence type="predicted"/>
<feature type="compositionally biased region" description="Gly residues" evidence="1">
    <location>
        <begin position="107"/>
        <end position="118"/>
    </location>
</feature>
<dbReference type="EMBL" id="BAAATR010000059">
    <property type="protein sequence ID" value="GAA2277813.1"/>
    <property type="molecule type" value="Genomic_DNA"/>
</dbReference>
<gene>
    <name evidence="2" type="ORF">GCM10010430_74660</name>
</gene>
<organism evidence="2 3">
    <name type="scientific">Kitasatospora cystarginea</name>
    <dbReference type="NCBI Taxonomy" id="58350"/>
    <lineage>
        <taxon>Bacteria</taxon>
        <taxon>Bacillati</taxon>
        <taxon>Actinomycetota</taxon>
        <taxon>Actinomycetes</taxon>
        <taxon>Kitasatosporales</taxon>
        <taxon>Streptomycetaceae</taxon>
        <taxon>Kitasatospora</taxon>
    </lineage>
</organism>